<keyword evidence="3" id="KW-1185">Reference proteome</keyword>
<evidence type="ECO:0000313" key="3">
    <source>
        <dbReference type="Proteomes" id="UP000002907"/>
    </source>
</evidence>
<proteinExistence type="predicted"/>
<gene>
    <name evidence="2" type="primary">g005</name>
    <name evidence="2" type="ORF">BN110_016</name>
</gene>
<evidence type="ECO:0000313" key="2">
    <source>
        <dbReference type="EMBL" id="CCI88386.2"/>
    </source>
</evidence>
<name>I7K2H3_9CAUD</name>
<protein>
    <submittedName>
        <fullName evidence="2">Uncharacterized protein</fullName>
    </submittedName>
</protein>
<dbReference type="RefSeq" id="YP_009800339.1">
    <property type="nucleotide sequence ID" value="NC_047951.1"/>
</dbReference>
<evidence type="ECO:0000256" key="1">
    <source>
        <dbReference type="SAM" id="Phobius"/>
    </source>
</evidence>
<organism evidence="2 3">
    <name type="scientific">Yersinia phage phiR8-01</name>
    <dbReference type="NCBI Taxonomy" id="1206556"/>
    <lineage>
        <taxon>Viruses</taxon>
        <taxon>Duplodnaviria</taxon>
        <taxon>Heunggongvirae</taxon>
        <taxon>Uroviricota</taxon>
        <taxon>Caudoviricetes</taxon>
        <taxon>Autographivirales</taxon>
        <taxon>Autonotataviridae</taxon>
        <taxon>Melnykvirinae</taxon>
        <taxon>Pienvirus</taxon>
        <taxon>Pienvirus R801</taxon>
    </lineage>
</organism>
<dbReference type="KEGG" id="vg:54990835"/>
<keyword evidence="1" id="KW-0472">Membrane</keyword>
<keyword evidence="1" id="KW-1133">Transmembrane helix</keyword>
<sequence length="51" mass="5512">MPVIIWLICFAAWLTAVIGDAVSSNIAWVLVDIFLSPVGVVRGLLMWVGVV</sequence>
<reference evidence="2" key="1">
    <citation type="submission" date="2012-06" db="EMBL/GenBank/DDBJ databases">
        <title>Genomic characterization of five bacteriophages specific for Yersinia species.</title>
        <authorList>
            <person name="Skurnik M."/>
            <person name="Nawaz A."/>
            <person name="Happonen L."/>
            <person name="Butcher S."/>
            <person name="Mattinen L."/>
        </authorList>
    </citation>
    <scope>NUCLEOTIDE SEQUENCE [LARGE SCALE GENOMIC DNA]</scope>
</reference>
<dbReference type="Proteomes" id="UP000002907">
    <property type="component" value="Segment"/>
</dbReference>
<keyword evidence="1" id="KW-0812">Transmembrane</keyword>
<feature type="transmembrane region" description="Helical" evidence="1">
    <location>
        <begin position="29"/>
        <end position="50"/>
    </location>
</feature>
<accession>I7K2H3</accession>
<dbReference type="GeneID" id="54990835"/>
<dbReference type="EMBL" id="HE956707">
    <property type="protein sequence ID" value="CCI88386.2"/>
    <property type="molecule type" value="Genomic_DNA"/>
</dbReference>